<evidence type="ECO:0000256" key="1">
    <source>
        <dbReference type="SAM" id="Phobius"/>
    </source>
</evidence>
<keyword evidence="1" id="KW-1133">Transmembrane helix</keyword>
<feature type="transmembrane region" description="Helical" evidence="1">
    <location>
        <begin position="46"/>
        <end position="64"/>
    </location>
</feature>
<keyword evidence="1" id="KW-0812">Transmembrane</keyword>
<comment type="caution">
    <text evidence="2">The sequence shown here is derived from an EMBL/GenBank/DDBJ whole genome shotgun (WGS) entry which is preliminary data.</text>
</comment>
<evidence type="ECO:0000313" key="2">
    <source>
        <dbReference type="EMBL" id="RGE85371.1"/>
    </source>
</evidence>
<evidence type="ECO:0000313" key="3">
    <source>
        <dbReference type="Proteomes" id="UP000261080"/>
    </source>
</evidence>
<keyword evidence="3" id="KW-1185">Reference proteome</keyword>
<dbReference type="Proteomes" id="UP000261080">
    <property type="component" value="Unassembled WGS sequence"/>
</dbReference>
<dbReference type="EMBL" id="QVLX01000008">
    <property type="protein sequence ID" value="RGE85371.1"/>
    <property type="molecule type" value="Genomic_DNA"/>
</dbReference>
<reference evidence="2 3" key="1">
    <citation type="submission" date="2018-08" db="EMBL/GenBank/DDBJ databases">
        <title>A genome reference for cultivated species of the human gut microbiota.</title>
        <authorList>
            <person name="Zou Y."/>
            <person name="Xue W."/>
            <person name="Luo G."/>
        </authorList>
    </citation>
    <scope>NUCLEOTIDE SEQUENCE [LARGE SCALE GENOMIC DNA]</scope>
    <source>
        <strain evidence="2 3">AF37-2AT</strain>
    </source>
</reference>
<protein>
    <submittedName>
        <fullName evidence="2">Uncharacterized protein</fullName>
    </submittedName>
</protein>
<sequence>MFKVKKPDNFEEIIKRVEEERIKQRVKKFFTKSKQFKNNIISFMKMLFWSIFLENILRHIYLVINKS</sequence>
<dbReference type="AlphaFoldDB" id="A0A3E3JZC1"/>
<keyword evidence="1" id="KW-0472">Membrane</keyword>
<name>A0A3E3JZC1_9FIRM</name>
<accession>A0A3E3JZC1</accession>
<organism evidence="2 3">
    <name type="scientific">Sellimonas intestinalis</name>
    <dbReference type="NCBI Taxonomy" id="1653434"/>
    <lineage>
        <taxon>Bacteria</taxon>
        <taxon>Bacillati</taxon>
        <taxon>Bacillota</taxon>
        <taxon>Clostridia</taxon>
        <taxon>Lachnospirales</taxon>
        <taxon>Lachnospiraceae</taxon>
        <taxon>Sellimonas</taxon>
    </lineage>
</organism>
<gene>
    <name evidence="2" type="ORF">DW016_12685</name>
</gene>
<proteinExistence type="predicted"/>